<keyword evidence="1" id="KW-0472">Membrane</keyword>
<feature type="transmembrane region" description="Helical" evidence="1">
    <location>
        <begin position="257"/>
        <end position="280"/>
    </location>
</feature>
<reference evidence="3 4" key="1">
    <citation type="submission" date="2019-11" db="EMBL/GenBank/DDBJ databases">
        <title>Pseudodesulfovibrio alkaliphilus, sp. nov., an alkaliphilic sulfate-reducing bacteria from mud volcano of Taman peninsula, Russia.</title>
        <authorList>
            <person name="Frolova A."/>
            <person name="Merkel A.Y."/>
            <person name="Slobodkin A.I."/>
        </authorList>
    </citation>
    <scope>NUCLEOTIDE SEQUENCE [LARGE SCALE GENOMIC DNA]</scope>
    <source>
        <strain evidence="3 4">F-1</strain>
    </source>
</reference>
<keyword evidence="3" id="KW-0808">Transferase</keyword>
<dbReference type="Gene3D" id="3.90.550.10">
    <property type="entry name" value="Spore Coat Polysaccharide Biosynthesis Protein SpsA, Chain A"/>
    <property type="match status" value="1"/>
</dbReference>
<keyword evidence="1" id="KW-0812">Transmembrane</keyword>
<comment type="caution">
    <text evidence="3">The sequence shown here is derived from an EMBL/GenBank/DDBJ whole genome shotgun (WGS) entry which is preliminary data.</text>
</comment>
<dbReference type="GO" id="GO:0016740">
    <property type="term" value="F:transferase activity"/>
    <property type="evidence" value="ECO:0007669"/>
    <property type="project" value="UniProtKB-KW"/>
</dbReference>
<name>A0A7K1KRL2_9BACT</name>
<keyword evidence="4" id="KW-1185">Reference proteome</keyword>
<feature type="transmembrane region" description="Helical" evidence="1">
    <location>
        <begin position="229"/>
        <end position="251"/>
    </location>
</feature>
<evidence type="ECO:0000256" key="1">
    <source>
        <dbReference type="SAM" id="Phobius"/>
    </source>
</evidence>
<evidence type="ECO:0000259" key="2">
    <source>
        <dbReference type="Pfam" id="PF00535"/>
    </source>
</evidence>
<dbReference type="Proteomes" id="UP000461162">
    <property type="component" value="Unassembled WGS sequence"/>
</dbReference>
<protein>
    <submittedName>
        <fullName evidence="3">Glycosyltransferase</fullName>
    </submittedName>
</protein>
<dbReference type="SUPFAM" id="SSF53448">
    <property type="entry name" value="Nucleotide-diphospho-sugar transferases"/>
    <property type="match status" value="1"/>
</dbReference>
<dbReference type="CDD" id="cd04179">
    <property type="entry name" value="DPM_DPG-synthase_like"/>
    <property type="match status" value="1"/>
</dbReference>
<dbReference type="PANTHER" id="PTHR48090">
    <property type="entry name" value="UNDECAPRENYL-PHOSPHATE 4-DEOXY-4-FORMAMIDO-L-ARABINOSE TRANSFERASE-RELATED"/>
    <property type="match status" value="1"/>
</dbReference>
<proteinExistence type="predicted"/>
<accession>A0A7K1KRL2</accession>
<organism evidence="3 4">
    <name type="scientific">Pseudodesulfovibrio alkaliphilus</name>
    <dbReference type="NCBI Taxonomy" id="2661613"/>
    <lineage>
        <taxon>Bacteria</taxon>
        <taxon>Pseudomonadati</taxon>
        <taxon>Thermodesulfobacteriota</taxon>
        <taxon>Desulfovibrionia</taxon>
        <taxon>Desulfovibrionales</taxon>
        <taxon>Desulfovibrionaceae</taxon>
    </lineage>
</organism>
<dbReference type="Pfam" id="PF00535">
    <property type="entry name" value="Glycos_transf_2"/>
    <property type="match status" value="1"/>
</dbReference>
<feature type="domain" description="Glycosyltransferase 2-like" evidence="2">
    <location>
        <begin position="3"/>
        <end position="159"/>
    </location>
</feature>
<gene>
    <name evidence="3" type="ORF">GKC30_13250</name>
</gene>
<sequence>MISIVIPAYNEEEAVSYCVRHIISVLDAADVGPYEVLVVADGCTDATAANAASAGARVVTHLQNQGYGRSLKSGIEMAKYDTIVITDADGTYPTERIPELLELYRKGYDMVVAQRTGQYYKESWIKNPLRKSLRFLVEFISGKRIPDINSGLRIFSKKMAVTFFDRLCDGFSFTTSITLAYFMNAKTVAYLPVEYHKRIGKTKVRLFSDSLRTIQYVIQAVTYYDPLKIFLLLSLATLSVSAVCFLMTLALSLVSTFYIGVGGVIASILIFAMGLLADLLKQIMDK</sequence>
<dbReference type="RefSeq" id="WP_155935447.1">
    <property type="nucleotide sequence ID" value="NZ_WODC01000010.1"/>
</dbReference>
<dbReference type="AlphaFoldDB" id="A0A7K1KRL2"/>
<keyword evidence="1" id="KW-1133">Transmembrane helix</keyword>
<dbReference type="PANTHER" id="PTHR48090:SF7">
    <property type="entry name" value="RFBJ PROTEIN"/>
    <property type="match status" value="1"/>
</dbReference>
<dbReference type="InterPro" id="IPR001173">
    <property type="entry name" value="Glyco_trans_2-like"/>
</dbReference>
<dbReference type="EMBL" id="WODC01000010">
    <property type="protein sequence ID" value="MUM78600.1"/>
    <property type="molecule type" value="Genomic_DNA"/>
</dbReference>
<evidence type="ECO:0000313" key="4">
    <source>
        <dbReference type="Proteomes" id="UP000461162"/>
    </source>
</evidence>
<dbReference type="InterPro" id="IPR050256">
    <property type="entry name" value="Glycosyltransferase_2"/>
</dbReference>
<evidence type="ECO:0000313" key="3">
    <source>
        <dbReference type="EMBL" id="MUM78600.1"/>
    </source>
</evidence>
<dbReference type="InterPro" id="IPR029044">
    <property type="entry name" value="Nucleotide-diphossugar_trans"/>
</dbReference>